<dbReference type="InterPro" id="IPR011009">
    <property type="entry name" value="Kinase-like_dom_sf"/>
</dbReference>
<evidence type="ECO:0008006" key="11">
    <source>
        <dbReference type="Google" id="ProtNLM"/>
    </source>
</evidence>
<dbReference type="SUPFAM" id="SSF56112">
    <property type="entry name" value="Protein kinase-like (PK-like)"/>
    <property type="match status" value="1"/>
</dbReference>
<dbReference type="PANTHER" id="PTHR48006:SF66">
    <property type="entry name" value="PROTEIN KINASE DOMAIN-CONTAINING PROTEIN"/>
    <property type="match status" value="1"/>
</dbReference>
<dbReference type="Pfam" id="PF05659">
    <property type="entry name" value="RPW8"/>
    <property type="match status" value="1"/>
</dbReference>
<dbReference type="InterPro" id="IPR017441">
    <property type="entry name" value="Protein_kinase_ATP_BS"/>
</dbReference>
<dbReference type="FunFam" id="3.30.200.20:FF:000217">
    <property type="entry name" value="probable LRR receptor-like serine/threonine-protein kinase At1g53430"/>
    <property type="match status" value="1"/>
</dbReference>
<gene>
    <name evidence="10" type="ORF">FSB_LOCUS36884</name>
</gene>
<evidence type="ECO:0000256" key="6">
    <source>
        <dbReference type="PROSITE-ProRule" id="PRU10141"/>
    </source>
</evidence>
<keyword evidence="7" id="KW-0812">Transmembrane</keyword>
<keyword evidence="2" id="KW-0808">Transferase</keyword>
<dbReference type="InterPro" id="IPR008271">
    <property type="entry name" value="Ser/Thr_kinase_AS"/>
</dbReference>
<sequence length="692" mass="76752">MVNWGIIIRDSEGQVLAAVSSAGPEGGDLFARRLLCLTRALMFAGEIGFFDVEIDIADARLFHALSSKSLDNSRWGHLIEGVRLCLQACASLQSKVMAVAVFVGGAVLGAAFGEVFAVLHDTVKNVGSKVLMFKSVLKSLESNLDLLAPVVEEISGLNRELGRPEEETKSLIEDMKKAEELIRTCSAISGWSVKFQAHHSKQLTELDKAIVKFCRVHMPAQIKRDTLQILKDTSQISQILEDKSSQILGNTSQISQILEDKSSQILGNTSQISQILEDTSQISQMIWEEFKAFREENKLKKEKVQIPITPCRQCGNTTPLEIQGHDVPIKELRGLELHTSFFTYRQIKAATNNFNAANKLGEGGFGSVYKGILLDGTIIAVKQLSSKSTQGSREFVNEISMISGLRHPNLVRLYGCCIEAKQLLLVYEYMENNSLAKALFGPVDGQLDGQLKLEWPERQKICLGIARGLAYLHTLKIVHRDIKPANVLLDRDLNPKIADFGVAKLDEVKNTHISTRIIGTIGYIAPEYVLSGHLTYKADVYSFGVGALEIVAGRMNIIYRPDEYYVSLLDWAKDLQQKGDLMKLVDPELEPGFHKEEALRMIKLALLCTNPSPALRPPMNVIVGLLEGWTVVDELARDPSVYGNEWNFEALRDQFDPTIRPSSVESQSLSQTSNATWIGSTSTSAHYLYSTN</sequence>
<accession>A0A2N9HA39</accession>
<feature type="transmembrane region" description="Helical" evidence="7">
    <location>
        <begin position="96"/>
        <end position="119"/>
    </location>
</feature>
<name>A0A2N9HA39_FAGSY</name>
<proteinExistence type="predicted"/>
<dbReference type="InterPro" id="IPR008808">
    <property type="entry name" value="Powdery_mildew-R_dom"/>
</dbReference>
<evidence type="ECO:0000256" key="1">
    <source>
        <dbReference type="ARBA" id="ARBA00004479"/>
    </source>
</evidence>
<keyword evidence="7" id="KW-0472">Membrane</keyword>
<organism evidence="10">
    <name type="scientific">Fagus sylvatica</name>
    <name type="common">Beechnut</name>
    <dbReference type="NCBI Taxonomy" id="28930"/>
    <lineage>
        <taxon>Eukaryota</taxon>
        <taxon>Viridiplantae</taxon>
        <taxon>Streptophyta</taxon>
        <taxon>Embryophyta</taxon>
        <taxon>Tracheophyta</taxon>
        <taxon>Spermatophyta</taxon>
        <taxon>Magnoliopsida</taxon>
        <taxon>eudicotyledons</taxon>
        <taxon>Gunneridae</taxon>
        <taxon>Pentapetalae</taxon>
        <taxon>rosids</taxon>
        <taxon>fabids</taxon>
        <taxon>Fagales</taxon>
        <taxon>Fagaceae</taxon>
        <taxon>Fagus</taxon>
    </lineage>
</organism>
<evidence type="ECO:0000256" key="5">
    <source>
        <dbReference type="ARBA" id="ARBA00022840"/>
    </source>
</evidence>
<evidence type="ECO:0000313" key="10">
    <source>
        <dbReference type="EMBL" id="SPD09002.1"/>
    </source>
</evidence>
<dbReference type="Gene3D" id="3.30.200.20">
    <property type="entry name" value="Phosphorylase Kinase, domain 1"/>
    <property type="match status" value="1"/>
</dbReference>
<dbReference type="AlphaFoldDB" id="A0A2N9HA39"/>
<dbReference type="PANTHER" id="PTHR48006">
    <property type="entry name" value="LEUCINE-RICH REPEAT-CONTAINING PROTEIN DDB_G0281931-RELATED"/>
    <property type="match status" value="1"/>
</dbReference>
<keyword evidence="4" id="KW-0418">Kinase</keyword>
<dbReference type="SMART" id="SM00220">
    <property type="entry name" value="S_TKc"/>
    <property type="match status" value="1"/>
</dbReference>
<dbReference type="CDD" id="cd14066">
    <property type="entry name" value="STKc_IRAK"/>
    <property type="match status" value="1"/>
</dbReference>
<protein>
    <recommendedName>
        <fullName evidence="11">Protein kinase domain-containing protein</fullName>
    </recommendedName>
</protein>
<dbReference type="EMBL" id="OIVN01003128">
    <property type="protein sequence ID" value="SPD09002.1"/>
    <property type="molecule type" value="Genomic_DNA"/>
</dbReference>
<dbReference type="PROSITE" id="PS50011">
    <property type="entry name" value="PROTEIN_KINASE_DOM"/>
    <property type="match status" value="1"/>
</dbReference>
<evidence type="ECO:0000256" key="3">
    <source>
        <dbReference type="ARBA" id="ARBA00022741"/>
    </source>
</evidence>
<feature type="binding site" evidence="6">
    <location>
        <position position="382"/>
    </location>
    <ligand>
        <name>ATP</name>
        <dbReference type="ChEBI" id="CHEBI:30616"/>
    </ligand>
</feature>
<dbReference type="Pfam" id="PF00069">
    <property type="entry name" value="Pkinase"/>
    <property type="match status" value="1"/>
</dbReference>
<dbReference type="FunFam" id="1.10.510.10:FF:001106">
    <property type="entry name" value="Probable LRR receptor-like serine/threonine-protein kinase At1g29720"/>
    <property type="match status" value="1"/>
</dbReference>
<dbReference type="InterPro" id="IPR051824">
    <property type="entry name" value="LRR_Rcpt-Like_S/T_Kinase"/>
</dbReference>
<evidence type="ECO:0000259" key="8">
    <source>
        <dbReference type="PROSITE" id="PS50011"/>
    </source>
</evidence>
<evidence type="ECO:0000259" key="9">
    <source>
        <dbReference type="PROSITE" id="PS51153"/>
    </source>
</evidence>
<dbReference type="PROSITE" id="PS51153">
    <property type="entry name" value="RPW8"/>
    <property type="match status" value="1"/>
</dbReference>
<feature type="domain" description="Protein kinase" evidence="8">
    <location>
        <begin position="354"/>
        <end position="630"/>
    </location>
</feature>
<evidence type="ECO:0000256" key="7">
    <source>
        <dbReference type="SAM" id="Phobius"/>
    </source>
</evidence>
<evidence type="ECO:0000256" key="4">
    <source>
        <dbReference type="ARBA" id="ARBA00022777"/>
    </source>
</evidence>
<dbReference type="InterPro" id="IPR000719">
    <property type="entry name" value="Prot_kinase_dom"/>
</dbReference>
<comment type="subcellular location">
    <subcellularLocation>
        <location evidence="1">Membrane</location>
        <topology evidence="1">Single-pass type I membrane protein</topology>
    </subcellularLocation>
</comment>
<dbReference type="GO" id="GO:0004672">
    <property type="term" value="F:protein kinase activity"/>
    <property type="evidence" value="ECO:0007669"/>
    <property type="project" value="InterPro"/>
</dbReference>
<keyword evidence="7" id="KW-1133">Transmembrane helix</keyword>
<dbReference type="Gene3D" id="1.10.510.10">
    <property type="entry name" value="Transferase(Phosphotransferase) domain 1"/>
    <property type="match status" value="1"/>
</dbReference>
<keyword evidence="3 6" id="KW-0547">Nucleotide-binding</keyword>
<keyword evidence="5 6" id="KW-0067">ATP-binding</keyword>
<evidence type="ECO:0000256" key="2">
    <source>
        <dbReference type="ARBA" id="ARBA00022679"/>
    </source>
</evidence>
<dbReference type="PROSITE" id="PS00108">
    <property type="entry name" value="PROTEIN_KINASE_ST"/>
    <property type="match status" value="1"/>
</dbReference>
<dbReference type="PROSITE" id="PS00107">
    <property type="entry name" value="PROTEIN_KINASE_ATP"/>
    <property type="match status" value="1"/>
</dbReference>
<dbReference type="GO" id="GO:0016020">
    <property type="term" value="C:membrane"/>
    <property type="evidence" value="ECO:0007669"/>
    <property type="project" value="UniProtKB-SubCell"/>
</dbReference>
<dbReference type="GO" id="GO:0005524">
    <property type="term" value="F:ATP binding"/>
    <property type="evidence" value="ECO:0007669"/>
    <property type="project" value="UniProtKB-UniRule"/>
</dbReference>
<reference evidence="10" key="1">
    <citation type="submission" date="2018-02" db="EMBL/GenBank/DDBJ databases">
        <authorList>
            <person name="Cohen D.B."/>
            <person name="Kent A.D."/>
        </authorList>
    </citation>
    <scope>NUCLEOTIDE SEQUENCE</scope>
</reference>
<feature type="domain" description="RPW8" evidence="9">
    <location>
        <begin position="97"/>
        <end position="252"/>
    </location>
</feature>